<reference evidence="3 4" key="1">
    <citation type="submission" date="2018-03" db="EMBL/GenBank/DDBJ databases">
        <title>Genome sequence of the symbiotic type strain Mesorhizobium helmanticense CSLC115NT isolated from Lotus corniculatus nodules.</title>
        <authorList>
            <person name="Sannazzaro A.I."/>
            <person name="Torres Tejerizo G.A."/>
            <person name="Dip D."/>
            <person name="Caballero M."/>
            <person name="Pistorio M."/>
            <person name="Estrella M.J."/>
        </authorList>
    </citation>
    <scope>NUCLEOTIDE SEQUENCE [LARGE SCALE GENOMIC DNA]</scope>
    <source>
        <strain evidence="3 4">CSLC115N</strain>
    </source>
</reference>
<feature type="transmembrane region" description="Helical" evidence="2">
    <location>
        <begin position="38"/>
        <end position="62"/>
    </location>
</feature>
<keyword evidence="2" id="KW-0472">Membrane</keyword>
<comment type="caution">
    <text evidence="3">The sequence shown here is derived from an EMBL/GenBank/DDBJ whole genome shotgun (WGS) entry which is preliminary data.</text>
</comment>
<keyword evidence="4" id="KW-1185">Reference proteome</keyword>
<proteinExistence type="predicted"/>
<gene>
    <name evidence="3" type="ORF">C9427_32055</name>
</gene>
<evidence type="ECO:0000256" key="1">
    <source>
        <dbReference type="SAM" id="MobiDB-lite"/>
    </source>
</evidence>
<dbReference type="PROSITE" id="PS51257">
    <property type="entry name" value="PROKAR_LIPOPROTEIN"/>
    <property type="match status" value="1"/>
</dbReference>
<evidence type="ECO:0000256" key="2">
    <source>
        <dbReference type="SAM" id="Phobius"/>
    </source>
</evidence>
<organism evidence="3 4">
    <name type="scientific">Mesorhizobium helmanticense</name>
    <dbReference type="NCBI Taxonomy" id="1776423"/>
    <lineage>
        <taxon>Bacteria</taxon>
        <taxon>Pseudomonadati</taxon>
        <taxon>Pseudomonadota</taxon>
        <taxon>Alphaproteobacteria</taxon>
        <taxon>Hyphomicrobiales</taxon>
        <taxon>Phyllobacteriaceae</taxon>
        <taxon>Mesorhizobium</taxon>
    </lineage>
</organism>
<dbReference type="EMBL" id="PZJX01000071">
    <property type="protein sequence ID" value="PTE06363.1"/>
    <property type="molecule type" value="Genomic_DNA"/>
</dbReference>
<accession>A0A2T4IL79</accession>
<evidence type="ECO:0000313" key="4">
    <source>
        <dbReference type="Proteomes" id="UP000240259"/>
    </source>
</evidence>
<feature type="transmembrane region" description="Helical" evidence="2">
    <location>
        <begin position="106"/>
        <end position="123"/>
    </location>
</feature>
<evidence type="ECO:0000313" key="3">
    <source>
        <dbReference type="EMBL" id="PTE06363.1"/>
    </source>
</evidence>
<name>A0A2T4IL79_9HYPH</name>
<sequence>MAARRQSFLDTWIFPQAFYIALTVGGCVFIAVTKTAGISPVISSTVPIGIMIGYFAFSWYVGKLRVHDEQTGDNLYYMGFLFTLSSLGTSLYQFGTDASTDEIVRNFGIAVTSTITGIALRIFHNQVRRDPADVERAARHELADMTRRVRTEMESVAREFADFRRVCNQMLEEGNSPTGREERRSGPTGLRGYGRQSDKARPGDFGEDSQKPR</sequence>
<dbReference type="RefSeq" id="WP_107652984.1">
    <property type="nucleotide sequence ID" value="NZ_PZJX01000071.1"/>
</dbReference>
<feature type="compositionally biased region" description="Basic and acidic residues" evidence="1">
    <location>
        <begin position="196"/>
        <end position="213"/>
    </location>
</feature>
<dbReference type="OrthoDB" id="7539266at2"/>
<feature type="transmembrane region" description="Helical" evidence="2">
    <location>
        <begin position="74"/>
        <end position="94"/>
    </location>
</feature>
<keyword evidence="2" id="KW-0812">Transmembrane</keyword>
<protein>
    <submittedName>
        <fullName evidence="3">Uncharacterized protein</fullName>
    </submittedName>
</protein>
<feature type="transmembrane region" description="Helical" evidence="2">
    <location>
        <begin position="12"/>
        <end position="32"/>
    </location>
</feature>
<keyword evidence="2" id="KW-1133">Transmembrane helix</keyword>
<dbReference type="Proteomes" id="UP000240259">
    <property type="component" value="Unassembled WGS sequence"/>
</dbReference>
<dbReference type="AlphaFoldDB" id="A0A2T4IL79"/>
<feature type="region of interest" description="Disordered" evidence="1">
    <location>
        <begin position="171"/>
        <end position="213"/>
    </location>
</feature>